<sequence length="56" mass="6178">MASLSWRRKERRRGWEQGAAKCGAAGNIEQWRTQGQVIQPAGFTQGLCLCGSKEAI</sequence>
<protein>
    <submittedName>
        <fullName evidence="1">Uncharacterized protein</fullName>
    </submittedName>
</protein>
<reference evidence="1" key="1">
    <citation type="submission" date="2014-09" db="EMBL/GenBank/DDBJ databases">
        <authorList>
            <person name="Magalhaes I.L.F."/>
            <person name="Oliveira U."/>
            <person name="Santos F.R."/>
            <person name="Vidigal T.H.D.A."/>
            <person name="Brescovit A.D."/>
            <person name="Santos A.J."/>
        </authorList>
    </citation>
    <scope>NUCLEOTIDE SEQUENCE</scope>
    <source>
        <tissue evidence="1">Shoot tissue taken approximately 20 cm above the soil surface</tissue>
    </source>
</reference>
<organism evidence="1">
    <name type="scientific">Arundo donax</name>
    <name type="common">Giant reed</name>
    <name type="synonym">Donax arundinaceus</name>
    <dbReference type="NCBI Taxonomy" id="35708"/>
    <lineage>
        <taxon>Eukaryota</taxon>
        <taxon>Viridiplantae</taxon>
        <taxon>Streptophyta</taxon>
        <taxon>Embryophyta</taxon>
        <taxon>Tracheophyta</taxon>
        <taxon>Spermatophyta</taxon>
        <taxon>Magnoliopsida</taxon>
        <taxon>Liliopsida</taxon>
        <taxon>Poales</taxon>
        <taxon>Poaceae</taxon>
        <taxon>PACMAD clade</taxon>
        <taxon>Arundinoideae</taxon>
        <taxon>Arundineae</taxon>
        <taxon>Arundo</taxon>
    </lineage>
</organism>
<name>A0A0A9H695_ARUDO</name>
<accession>A0A0A9H695</accession>
<dbReference type="AlphaFoldDB" id="A0A0A9H695"/>
<evidence type="ECO:0000313" key="1">
    <source>
        <dbReference type="EMBL" id="JAE30381.1"/>
    </source>
</evidence>
<dbReference type="EMBL" id="GBRH01167515">
    <property type="protein sequence ID" value="JAE30381.1"/>
    <property type="molecule type" value="Transcribed_RNA"/>
</dbReference>
<reference evidence="1" key="2">
    <citation type="journal article" date="2015" name="Data Brief">
        <title>Shoot transcriptome of the giant reed, Arundo donax.</title>
        <authorList>
            <person name="Barrero R.A."/>
            <person name="Guerrero F.D."/>
            <person name="Moolhuijzen P."/>
            <person name="Goolsby J.A."/>
            <person name="Tidwell J."/>
            <person name="Bellgard S.E."/>
            <person name="Bellgard M.I."/>
        </authorList>
    </citation>
    <scope>NUCLEOTIDE SEQUENCE</scope>
    <source>
        <tissue evidence="1">Shoot tissue taken approximately 20 cm above the soil surface</tissue>
    </source>
</reference>
<proteinExistence type="predicted"/>